<protein>
    <submittedName>
        <fullName evidence="1">Uncharacterized protein</fullName>
    </submittedName>
</protein>
<evidence type="ECO:0000313" key="1">
    <source>
        <dbReference type="EMBL" id="MDN3690138.1"/>
    </source>
</evidence>
<keyword evidence="2" id="KW-1185">Reference proteome</keyword>
<proteinExistence type="predicted"/>
<reference evidence="2" key="1">
    <citation type="journal article" date="2019" name="Int. J. Syst. Evol. Microbiol.">
        <title>The Global Catalogue of Microorganisms (GCM) 10K type strain sequencing project: providing services to taxonomists for standard genome sequencing and annotation.</title>
        <authorList>
            <consortium name="The Broad Institute Genomics Platform"/>
            <consortium name="The Broad Institute Genome Sequencing Center for Infectious Disease"/>
            <person name="Wu L."/>
            <person name="Ma J."/>
        </authorList>
    </citation>
    <scope>NUCLEOTIDE SEQUENCE [LARGE SCALE GENOMIC DNA]</scope>
    <source>
        <strain evidence="2">CECT 7706</strain>
    </source>
</reference>
<organism evidence="1 2">
    <name type="scientific">Cyclobacterium jeungdonense</name>
    <dbReference type="NCBI Taxonomy" id="708087"/>
    <lineage>
        <taxon>Bacteria</taxon>
        <taxon>Pseudomonadati</taxon>
        <taxon>Bacteroidota</taxon>
        <taxon>Cytophagia</taxon>
        <taxon>Cytophagales</taxon>
        <taxon>Cyclobacteriaceae</taxon>
        <taxon>Cyclobacterium</taxon>
    </lineage>
</organism>
<dbReference type="RefSeq" id="WP_163383353.1">
    <property type="nucleotide sequence ID" value="NZ_JAUFQS010000047.1"/>
</dbReference>
<sequence length="164" mass="19290">MQLPSLNSLKKELQHRDSKELIDLVLHLSKLNRDNKAFLYFKLFDSDDASLFVDTVKEELEKAFNSANSKNYYFAKKSAQGIRRILNKNLKLTKDSNAKIELITFFCRQLEEFGYLEYHYPVIDNLYALQVGKVEKLIGNLHEDLQFDYQEQLENLKKPINQIP</sequence>
<dbReference type="EMBL" id="JAUFQS010000047">
    <property type="protein sequence ID" value="MDN3690138.1"/>
    <property type="molecule type" value="Genomic_DNA"/>
</dbReference>
<accession>A0ABT8CED1</accession>
<evidence type="ECO:0000313" key="2">
    <source>
        <dbReference type="Proteomes" id="UP001236663"/>
    </source>
</evidence>
<name>A0ABT8CED1_9BACT</name>
<comment type="caution">
    <text evidence="1">The sequence shown here is derived from an EMBL/GenBank/DDBJ whole genome shotgun (WGS) entry which is preliminary data.</text>
</comment>
<dbReference type="Proteomes" id="UP001236663">
    <property type="component" value="Unassembled WGS sequence"/>
</dbReference>
<gene>
    <name evidence="1" type="ORF">QWZ15_20120</name>
</gene>